<dbReference type="RefSeq" id="WP_348388357.1">
    <property type="nucleotide sequence ID" value="NZ_CP134146.1"/>
</dbReference>
<evidence type="ECO:0000313" key="3">
    <source>
        <dbReference type="EMBL" id="WNC69213.1"/>
    </source>
</evidence>
<dbReference type="EMBL" id="CP134146">
    <property type="protein sequence ID" value="WNC69213.1"/>
    <property type="molecule type" value="Genomic_DNA"/>
</dbReference>
<name>A0ABY9TK39_9GAMM</name>
<evidence type="ECO:0000259" key="2">
    <source>
        <dbReference type="PROSITE" id="PS50102"/>
    </source>
</evidence>
<dbReference type="PROSITE" id="PS50102">
    <property type="entry name" value="RRM"/>
    <property type="match status" value="1"/>
</dbReference>
<dbReference type="SMART" id="SM00360">
    <property type="entry name" value="RRM"/>
    <property type="match status" value="1"/>
</dbReference>
<dbReference type="Proteomes" id="UP001248581">
    <property type="component" value="Chromosome"/>
</dbReference>
<feature type="domain" description="RRM" evidence="2">
    <location>
        <begin position="1"/>
        <end position="78"/>
    </location>
</feature>
<keyword evidence="1" id="KW-0694">RNA-binding</keyword>
<dbReference type="Pfam" id="PF00076">
    <property type="entry name" value="RRM_1"/>
    <property type="match status" value="1"/>
</dbReference>
<keyword evidence="4" id="KW-1185">Reference proteome</keyword>
<dbReference type="InterPro" id="IPR035979">
    <property type="entry name" value="RBD_domain_sf"/>
</dbReference>
<evidence type="ECO:0000256" key="1">
    <source>
        <dbReference type="ARBA" id="ARBA00022884"/>
    </source>
</evidence>
<evidence type="ECO:0000313" key="4">
    <source>
        <dbReference type="Proteomes" id="UP001248581"/>
    </source>
</evidence>
<dbReference type="InterPro" id="IPR012677">
    <property type="entry name" value="Nucleotide-bd_a/b_plait_sf"/>
</dbReference>
<sequence>MKLLVRNLSRSTTEQEIRQLFTAHGYVTECTLVLDQATGKSKGFAFVEMPDEKEAAVALKSLHEKRIAKNKIRVKIAQ</sequence>
<protein>
    <submittedName>
        <fullName evidence="3">RNA-binding protein</fullName>
    </submittedName>
</protein>
<reference evidence="4" key="1">
    <citation type="submission" date="2023-09" db="EMBL/GenBank/DDBJ databases">
        <authorList>
            <person name="Li S."/>
            <person name="Li X."/>
            <person name="Zhang C."/>
            <person name="Zhao Z."/>
        </authorList>
    </citation>
    <scope>NUCLEOTIDE SEQUENCE [LARGE SCALE GENOMIC DNA]</scope>
    <source>
        <strain evidence="4">SQ345</strain>
    </source>
</reference>
<proteinExistence type="predicted"/>
<dbReference type="InterPro" id="IPR000504">
    <property type="entry name" value="RRM_dom"/>
</dbReference>
<accession>A0ABY9TK39</accession>
<dbReference type="Gene3D" id="3.30.70.330">
    <property type="match status" value="1"/>
</dbReference>
<organism evidence="3 4">
    <name type="scientific">Thalassotalea nanhaiensis</name>
    <dbReference type="NCBI Taxonomy" id="3065648"/>
    <lineage>
        <taxon>Bacteria</taxon>
        <taxon>Pseudomonadati</taxon>
        <taxon>Pseudomonadota</taxon>
        <taxon>Gammaproteobacteria</taxon>
        <taxon>Alteromonadales</taxon>
        <taxon>Colwelliaceae</taxon>
        <taxon>Thalassotalea</taxon>
    </lineage>
</organism>
<dbReference type="InterPro" id="IPR052462">
    <property type="entry name" value="SLIRP/GR-RBP-like"/>
</dbReference>
<dbReference type="PANTHER" id="PTHR48027">
    <property type="entry name" value="HETEROGENEOUS NUCLEAR RIBONUCLEOPROTEIN 87F-RELATED"/>
    <property type="match status" value="1"/>
</dbReference>
<gene>
    <name evidence="3" type="ORF">RI845_03410</name>
</gene>
<dbReference type="SUPFAM" id="SSF54928">
    <property type="entry name" value="RNA-binding domain, RBD"/>
    <property type="match status" value="1"/>
</dbReference>